<proteinExistence type="predicted"/>
<gene>
    <name evidence="1" type="ORF">Tci_647116</name>
</gene>
<name>A0A699K7X8_TANCI</name>
<organism evidence="1">
    <name type="scientific">Tanacetum cinerariifolium</name>
    <name type="common">Dalmatian daisy</name>
    <name type="synonym">Chrysanthemum cinerariifolium</name>
    <dbReference type="NCBI Taxonomy" id="118510"/>
    <lineage>
        <taxon>Eukaryota</taxon>
        <taxon>Viridiplantae</taxon>
        <taxon>Streptophyta</taxon>
        <taxon>Embryophyta</taxon>
        <taxon>Tracheophyta</taxon>
        <taxon>Spermatophyta</taxon>
        <taxon>Magnoliopsida</taxon>
        <taxon>eudicotyledons</taxon>
        <taxon>Gunneridae</taxon>
        <taxon>Pentapetalae</taxon>
        <taxon>asterids</taxon>
        <taxon>campanulids</taxon>
        <taxon>Asterales</taxon>
        <taxon>Asteraceae</taxon>
        <taxon>Asteroideae</taxon>
        <taxon>Anthemideae</taxon>
        <taxon>Anthemidinae</taxon>
        <taxon>Tanacetum</taxon>
    </lineage>
</organism>
<dbReference type="AlphaFoldDB" id="A0A699K7X8"/>
<dbReference type="EMBL" id="BKCJ010481091">
    <property type="protein sequence ID" value="GFA75144.1"/>
    <property type="molecule type" value="Genomic_DNA"/>
</dbReference>
<reference evidence="1" key="1">
    <citation type="journal article" date="2019" name="Sci. Rep.">
        <title>Draft genome of Tanacetum cinerariifolium, the natural source of mosquito coil.</title>
        <authorList>
            <person name="Yamashiro T."/>
            <person name="Shiraishi A."/>
            <person name="Satake H."/>
            <person name="Nakayama K."/>
        </authorList>
    </citation>
    <scope>NUCLEOTIDE SEQUENCE</scope>
</reference>
<keyword evidence="1" id="KW-0695">RNA-directed DNA polymerase</keyword>
<protein>
    <submittedName>
        <fullName evidence="1">RNA-directed DNA polymerase, eukaryota</fullName>
    </submittedName>
</protein>
<evidence type="ECO:0000313" key="1">
    <source>
        <dbReference type="EMBL" id="GFA75144.1"/>
    </source>
</evidence>
<accession>A0A699K7X8</accession>
<keyword evidence="1" id="KW-0548">Nucleotidyltransferase</keyword>
<dbReference type="PANTHER" id="PTHR33116:SF79">
    <property type="entry name" value="REVERSE TRANSCRIPTASE DOMAIN, ZINC FINGER, CCHC-TYPE-RELATED"/>
    <property type="match status" value="1"/>
</dbReference>
<comment type="caution">
    <text evidence="1">The sequence shown here is derived from an EMBL/GenBank/DDBJ whole genome shotgun (WGS) entry which is preliminary data.</text>
</comment>
<feature type="non-terminal residue" evidence="1">
    <location>
        <position position="126"/>
    </location>
</feature>
<keyword evidence="1" id="KW-0808">Transferase</keyword>
<dbReference type="PANTHER" id="PTHR33116">
    <property type="entry name" value="REVERSE TRANSCRIPTASE ZINC-BINDING DOMAIN-CONTAINING PROTEIN-RELATED-RELATED"/>
    <property type="match status" value="1"/>
</dbReference>
<sequence>MHLSFNRVVDAGLFKGIRLNSSISVSHLFNADDALILGEWSNDNLRASSIGCSIMKNQFRYLGVMVGENMARHKAWSDVILKLRSRLSKWKTKSLSIGGRLTLLKSVLGASPLYYMSVFKAPKGVL</sequence>
<dbReference type="GO" id="GO:0003964">
    <property type="term" value="F:RNA-directed DNA polymerase activity"/>
    <property type="evidence" value="ECO:0007669"/>
    <property type="project" value="UniProtKB-KW"/>
</dbReference>